<dbReference type="AlphaFoldDB" id="S9SMG5"/>
<evidence type="ECO:0000313" key="4">
    <source>
        <dbReference type="Proteomes" id="UP000015344"/>
    </source>
</evidence>
<evidence type="ECO:0000259" key="2">
    <source>
        <dbReference type="Pfam" id="PF01636"/>
    </source>
</evidence>
<evidence type="ECO:0000256" key="1">
    <source>
        <dbReference type="SAM" id="Phobius"/>
    </source>
</evidence>
<dbReference type="Gene3D" id="3.90.1200.10">
    <property type="match status" value="1"/>
</dbReference>
<proteinExistence type="predicted"/>
<keyword evidence="1" id="KW-1133">Transmembrane helix</keyword>
<sequence length="110" mass="12503">MERNANTYGLIHGDLHTGNVVYNGEEPRPIDFGRCGYGYYLYDMAGALLGLGVKQREQFITGYESNFSLERARGMRSEILFCLTFPICTGMVVYYSLQCVLTNCWTKYLG</sequence>
<evidence type="ECO:0000313" key="3">
    <source>
        <dbReference type="EMBL" id="EPY05268.1"/>
    </source>
</evidence>
<accession>S9SMG5</accession>
<dbReference type="InterPro" id="IPR002575">
    <property type="entry name" value="Aminoglycoside_PTrfase"/>
</dbReference>
<dbReference type="Proteomes" id="UP000015344">
    <property type="component" value="Unassembled WGS sequence"/>
</dbReference>
<dbReference type="GO" id="GO:0016740">
    <property type="term" value="F:transferase activity"/>
    <property type="evidence" value="ECO:0007669"/>
    <property type="project" value="UniProtKB-KW"/>
</dbReference>
<organism evidence="3 4">
    <name type="scientific">Paenibacillus alvei TS-15</name>
    <dbReference type="NCBI Taxonomy" id="1117108"/>
    <lineage>
        <taxon>Bacteria</taxon>
        <taxon>Bacillati</taxon>
        <taxon>Bacillota</taxon>
        <taxon>Bacilli</taxon>
        <taxon>Bacillales</taxon>
        <taxon>Paenibacillaceae</taxon>
        <taxon>Paenibacillus</taxon>
    </lineage>
</organism>
<reference evidence="3 4" key="1">
    <citation type="submission" date="2013-05" db="EMBL/GenBank/DDBJ databases">
        <authorList>
            <person name="Strain E.A."/>
            <person name="Brown E."/>
            <person name="Allard M.W."/>
            <person name="Luo Y.L."/>
        </authorList>
    </citation>
    <scope>NUCLEOTIDE SEQUENCE [LARGE SCALE GENOMIC DNA]</scope>
    <source>
        <strain evidence="3 4">TS-15</strain>
    </source>
</reference>
<dbReference type="InterPro" id="IPR011009">
    <property type="entry name" value="Kinase-like_dom_sf"/>
</dbReference>
<gene>
    <name evidence="3" type="ORF">PAALTS15_21383</name>
</gene>
<protein>
    <submittedName>
        <fullName evidence="3">Aminoglycoside phosphotransferase</fullName>
    </submittedName>
</protein>
<dbReference type="EMBL" id="ATMT01000069">
    <property type="protein sequence ID" value="EPY05268.1"/>
    <property type="molecule type" value="Genomic_DNA"/>
</dbReference>
<dbReference type="Pfam" id="PF01636">
    <property type="entry name" value="APH"/>
    <property type="match status" value="1"/>
</dbReference>
<feature type="transmembrane region" description="Helical" evidence="1">
    <location>
        <begin position="79"/>
        <end position="97"/>
    </location>
</feature>
<keyword evidence="1" id="KW-0812">Transmembrane</keyword>
<keyword evidence="3" id="KW-0808">Transferase</keyword>
<dbReference type="RefSeq" id="WP_021261503.1">
    <property type="nucleotide sequence ID" value="NZ_ATMT01000069.1"/>
</dbReference>
<feature type="domain" description="Aminoglycoside phosphotransferase" evidence="2">
    <location>
        <begin position="8"/>
        <end position="73"/>
    </location>
</feature>
<dbReference type="SUPFAM" id="SSF56112">
    <property type="entry name" value="Protein kinase-like (PK-like)"/>
    <property type="match status" value="1"/>
</dbReference>
<keyword evidence="1" id="KW-0472">Membrane</keyword>
<name>S9SMG5_PAEAL</name>
<comment type="caution">
    <text evidence="3">The sequence shown here is derived from an EMBL/GenBank/DDBJ whole genome shotgun (WGS) entry which is preliminary data.</text>
</comment>